<dbReference type="InterPro" id="IPR008139">
    <property type="entry name" value="SaposinB_dom"/>
</dbReference>
<dbReference type="PROSITE" id="PS50015">
    <property type="entry name" value="SAP_B"/>
    <property type="match status" value="1"/>
</dbReference>
<keyword evidence="1" id="KW-1015">Disulfide bond</keyword>
<dbReference type="SUPFAM" id="SSF47862">
    <property type="entry name" value="Saposin"/>
    <property type="match status" value="1"/>
</dbReference>
<evidence type="ECO:0000313" key="5">
    <source>
        <dbReference type="Proteomes" id="UP000887566"/>
    </source>
</evidence>
<feature type="domain" description="Saposin B-type" evidence="4">
    <location>
        <begin position="23"/>
        <end position="104"/>
    </location>
</feature>
<dbReference type="GO" id="GO:0006629">
    <property type="term" value="P:lipid metabolic process"/>
    <property type="evidence" value="ECO:0007669"/>
    <property type="project" value="InterPro"/>
</dbReference>
<name>A0A914V4Q3_9BILA</name>
<keyword evidence="5" id="KW-1185">Reference proteome</keyword>
<evidence type="ECO:0000256" key="3">
    <source>
        <dbReference type="SAM" id="SignalP"/>
    </source>
</evidence>
<proteinExistence type="predicted"/>
<evidence type="ECO:0000256" key="1">
    <source>
        <dbReference type="ARBA" id="ARBA00023157"/>
    </source>
</evidence>
<dbReference type="WBParaSite" id="PSAMB.scaffold1537size30365.g13734.t1">
    <property type="protein sequence ID" value="PSAMB.scaffold1537size30365.g13734.t1"/>
    <property type="gene ID" value="PSAMB.scaffold1537size30365.g13734"/>
</dbReference>
<dbReference type="InterPro" id="IPR011001">
    <property type="entry name" value="Saposin-like"/>
</dbReference>
<dbReference type="InterPro" id="IPR007856">
    <property type="entry name" value="SapB_1"/>
</dbReference>
<dbReference type="PANTHER" id="PTHR11480">
    <property type="entry name" value="SAPOSIN-RELATED"/>
    <property type="match status" value="1"/>
</dbReference>
<dbReference type="AlphaFoldDB" id="A0A914V4Q3"/>
<evidence type="ECO:0000256" key="2">
    <source>
        <dbReference type="ARBA" id="ARBA00023180"/>
    </source>
</evidence>
<dbReference type="SMART" id="SM00741">
    <property type="entry name" value="SapB"/>
    <property type="match status" value="1"/>
</dbReference>
<protein>
    <submittedName>
        <fullName evidence="6">Saposin B-type domain-containing protein</fullName>
    </submittedName>
</protein>
<sequence>MNAGLIVLLAVFASVYALPQKGNSIECSICEMAVGAIEKYLTDNEEAEEQEIIDEVCNRLPGVAGKMCANLVTEFLPAIINYMDNDQPPSMVCGPKEAGFCPPQ</sequence>
<accession>A0A914V4Q3</accession>
<reference evidence="6" key="1">
    <citation type="submission" date="2022-11" db="UniProtKB">
        <authorList>
            <consortium name="WormBaseParasite"/>
        </authorList>
    </citation>
    <scope>IDENTIFICATION</scope>
</reference>
<dbReference type="Pfam" id="PF03489">
    <property type="entry name" value="SapB_2"/>
    <property type="match status" value="1"/>
</dbReference>
<keyword evidence="3" id="KW-0732">Signal</keyword>
<evidence type="ECO:0000259" key="4">
    <source>
        <dbReference type="PROSITE" id="PS50015"/>
    </source>
</evidence>
<dbReference type="PANTHER" id="PTHR11480:SF3">
    <property type="entry name" value="BCDNA.GH08312"/>
    <property type="match status" value="1"/>
</dbReference>
<dbReference type="Pfam" id="PF05184">
    <property type="entry name" value="SapB_1"/>
    <property type="match status" value="1"/>
</dbReference>
<dbReference type="Proteomes" id="UP000887566">
    <property type="component" value="Unplaced"/>
</dbReference>
<feature type="chain" id="PRO_5037412657" evidence="3">
    <location>
        <begin position="18"/>
        <end position="104"/>
    </location>
</feature>
<evidence type="ECO:0000313" key="6">
    <source>
        <dbReference type="WBParaSite" id="PSAMB.scaffold1537size30365.g13734.t1"/>
    </source>
</evidence>
<dbReference type="Gene3D" id="1.10.225.10">
    <property type="entry name" value="Saposin-like"/>
    <property type="match status" value="1"/>
</dbReference>
<feature type="signal peptide" evidence="3">
    <location>
        <begin position="1"/>
        <end position="17"/>
    </location>
</feature>
<dbReference type="InterPro" id="IPR008138">
    <property type="entry name" value="SapB_2"/>
</dbReference>
<organism evidence="5 6">
    <name type="scientific">Plectus sambesii</name>
    <dbReference type="NCBI Taxonomy" id="2011161"/>
    <lineage>
        <taxon>Eukaryota</taxon>
        <taxon>Metazoa</taxon>
        <taxon>Ecdysozoa</taxon>
        <taxon>Nematoda</taxon>
        <taxon>Chromadorea</taxon>
        <taxon>Plectida</taxon>
        <taxon>Plectina</taxon>
        <taxon>Plectoidea</taxon>
        <taxon>Plectidae</taxon>
        <taxon>Plectus</taxon>
    </lineage>
</organism>
<dbReference type="InterPro" id="IPR051428">
    <property type="entry name" value="Sphingo_Act-Surfact_Prot"/>
</dbReference>
<keyword evidence="2" id="KW-0325">Glycoprotein</keyword>